<dbReference type="Proteomes" id="UP000822688">
    <property type="component" value="Chromosome 7"/>
</dbReference>
<evidence type="ECO:0000313" key="3">
    <source>
        <dbReference type="Proteomes" id="UP000822688"/>
    </source>
</evidence>
<sequence length="66" mass="7813">MAFLFSIRFLIARVIFCVRMELGFGHYIFRGCGCHKPYKLTRNFFKCRGGFLKEYFLLTFATQSIT</sequence>
<feature type="signal peptide" evidence="1">
    <location>
        <begin position="1"/>
        <end position="25"/>
    </location>
</feature>
<feature type="chain" id="PRO_5035940431" description="Secreted protein" evidence="1">
    <location>
        <begin position="26"/>
        <end position="66"/>
    </location>
</feature>
<dbReference type="AlphaFoldDB" id="A0A8T0H580"/>
<keyword evidence="1" id="KW-0732">Signal</keyword>
<comment type="caution">
    <text evidence="2">The sequence shown here is derived from an EMBL/GenBank/DDBJ whole genome shotgun (WGS) entry which is preliminary data.</text>
</comment>
<proteinExistence type="predicted"/>
<keyword evidence="3" id="KW-1185">Reference proteome</keyword>
<gene>
    <name evidence="2" type="ORF">KC19_7G023300</name>
</gene>
<reference evidence="2" key="1">
    <citation type="submission" date="2020-06" db="EMBL/GenBank/DDBJ databases">
        <title>WGS assembly of Ceratodon purpureus strain R40.</title>
        <authorList>
            <person name="Carey S.B."/>
            <person name="Jenkins J."/>
            <person name="Shu S."/>
            <person name="Lovell J.T."/>
            <person name="Sreedasyam A."/>
            <person name="Maumus F."/>
            <person name="Tiley G.P."/>
            <person name="Fernandez-Pozo N."/>
            <person name="Barry K."/>
            <person name="Chen C."/>
            <person name="Wang M."/>
            <person name="Lipzen A."/>
            <person name="Daum C."/>
            <person name="Saski C.A."/>
            <person name="Payton A.C."/>
            <person name="Mcbreen J.C."/>
            <person name="Conrad R.E."/>
            <person name="Kollar L.M."/>
            <person name="Olsson S."/>
            <person name="Huttunen S."/>
            <person name="Landis J.B."/>
            <person name="Wickett N.J."/>
            <person name="Johnson M.G."/>
            <person name="Rensing S.A."/>
            <person name="Grimwood J."/>
            <person name="Schmutz J."/>
            <person name="Mcdaniel S.F."/>
        </authorList>
    </citation>
    <scope>NUCLEOTIDE SEQUENCE</scope>
    <source>
        <strain evidence="2">R40</strain>
    </source>
</reference>
<organism evidence="2 3">
    <name type="scientific">Ceratodon purpureus</name>
    <name type="common">Fire moss</name>
    <name type="synonym">Dicranum purpureum</name>
    <dbReference type="NCBI Taxonomy" id="3225"/>
    <lineage>
        <taxon>Eukaryota</taxon>
        <taxon>Viridiplantae</taxon>
        <taxon>Streptophyta</taxon>
        <taxon>Embryophyta</taxon>
        <taxon>Bryophyta</taxon>
        <taxon>Bryophytina</taxon>
        <taxon>Bryopsida</taxon>
        <taxon>Dicranidae</taxon>
        <taxon>Pseudoditrichales</taxon>
        <taxon>Ditrichaceae</taxon>
        <taxon>Ceratodon</taxon>
    </lineage>
</organism>
<dbReference type="EMBL" id="CM026428">
    <property type="protein sequence ID" value="KAG0565915.1"/>
    <property type="molecule type" value="Genomic_DNA"/>
</dbReference>
<evidence type="ECO:0008006" key="4">
    <source>
        <dbReference type="Google" id="ProtNLM"/>
    </source>
</evidence>
<evidence type="ECO:0000256" key="1">
    <source>
        <dbReference type="SAM" id="SignalP"/>
    </source>
</evidence>
<evidence type="ECO:0000313" key="2">
    <source>
        <dbReference type="EMBL" id="KAG0565915.1"/>
    </source>
</evidence>
<accession>A0A8T0H580</accession>
<name>A0A8T0H580_CERPU</name>
<protein>
    <recommendedName>
        <fullName evidence="4">Secreted protein</fullName>
    </recommendedName>
</protein>